<dbReference type="AlphaFoldDB" id="A0A6G5AGI9"/>
<evidence type="ECO:0000313" key="1">
    <source>
        <dbReference type="EMBL" id="NIE50044.1"/>
    </source>
</evidence>
<accession>A0A6G5AGI9</accession>
<proteinExistence type="predicted"/>
<protein>
    <submittedName>
        <fullName evidence="1">Uncharacterized protein</fullName>
    </submittedName>
</protein>
<name>A0A6G5AGI9_RHIMP</name>
<organism evidence="1">
    <name type="scientific">Rhipicephalus microplus</name>
    <name type="common">Cattle tick</name>
    <name type="synonym">Boophilus microplus</name>
    <dbReference type="NCBI Taxonomy" id="6941"/>
    <lineage>
        <taxon>Eukaryota</taxon>
        <taxon>Metazoa</taxon>
        <taxon>Ecdysozoa</taxon>
        <taxon>Arthropoda</taxon>
        <taxon>Chelicerata</taxon>
        <taxon>Arachnida</taxon>
        <taxon>Acari</taxon>
        <taxon>Parasitiformes</taxon>
        <taxon>Ixodida</taxon>
        <taxon>Ixodoidea</taxon>
        <taxon>Ixodidae</taxon>
        <taxon>Rhipicephalinae</taxon>
        <taxon>Rhipicephalus</taxon>
        <taxon>Boophilus</taxon>
    </lineage>
</organism>
<reference evidence="1" key="1">
    <citation type="submission" date="2020-03" db="EMBL/GenBank/DDBJ databases">
        <title>A transcriptome and proteome of the tick Rhipicephalus microplus shaped by the genetic composition of its hosts and developmental stage.</title>
        <authorList>
            <person name="Garcia G.R."/>
            <person name="Ribeiro J.M.C."/>
            <person name="Maruyama S.R."/>
            <person name="Gardinasse L.G."/>
            <person name="Nelson K."/>
            <person name="Ferreira B.R."/>
            <person name="Andrade T.G."/>
            <person name="Santos I.K.F.M."/>
        </authorList>
    </citation>
    <scope>NUCLEOTIDE SEQUENCE</scope>
    <source>
        <strain evidence="1">NSGR</strain>
        <tissue evidence="1">Salivary glands</tissue>
    </source>
</reference>
<dbReference type="EMBL" id="GIKN01007771">
    <property type="protein sequence ID" value="NIE50044.1"/>
    <property type="molecule type" value="Transcribed_RNA"/>
</dbReference>
<sequence>MHSVDVLSWMFFIRICLISHNFISDSIAWRATLIIFKRQPHCASTHIETPFFFGILQAKKAQAGGAQTQPQDLYMSDTASLKYICVRGERAEEKHQNKESTRSVHE</sequence>